<dbReference type="Gene3D" id="2.160.20.10">
    <property type="entry name" value="Single-stranded right-handed beta-helix, Pectin lyase-like"/>
    <property type="match status" value="2"/>
</dbReference>
<evidence type="ECO:0000259" key="2">
    <source>
        <dbReference type="Pfam" id="PF13229"/>
    </source>
</evidence>
<feature type="domain" description="Golvesin/Xly CBD-like" evidence="3">
    <location>
        <begin position="592"/>
        <end position="720"/>
    </location>
</feature>
<dbReference type="RefSeq" id="WP_274150390.1">
    <property type="nucleotide sequence ID" value="NZ_CP117811.1"/>
</dbReference>
<dbReference type="InterPro" id="IPR039448">
    <property type="entry name" value="Beta_helix"/>
</dbReference>
<dbReference type="InterPro" id="IPR006626">
    <property type="entry name" value="PbH1"/>
</dbReference>
<dbReference type="PANTHER" id="PTHR36453:SF1">
    <property type="entry name" value="RIGHT HANDED BETA HELIX DOMAIN-CONTAINING PROTEIN"/>
    <property type="match status" value="1"/>
</dbReference>
<dbReference type="InterPro" id="IPR011050">
    <property type="entry name" value="Pectin_lyase_fold/virulence"/>
</dbReference>
<gene>
    <name evidence="4" type="ORF">PQO03_11415</name>
</gene>
<evidence type="ECO:0000256" key="1">
    <source>
        <dbReference type="SAM" id="SignalP"/>
    </source>
</evidence>
<evidence type="ECO:0000313" key="4">
    <source>
        <dbReference type="EMBL" id="WDE96317.1"/>
    </source>
</evidence>
<reference evidence="4 5" key="1">
    <citation type="submission" date="2023-02" db="EMBL/GenBank/DDBJ databases">
        <title>Genome sequence of Lentisphaera profundi SAORIC-696.</title>
        <authorList>
            <person name="Kim e."/>
            <person name="Cho J.-C."/>
            <person name="Choi A."/>
            <person name="Kang I."/>
        </authorList>
    </citation>
    <scope>NUCLEOTIDE SEQUENCE [LARGE SCALE GENOMIC DNA]</scope>
    <source>
        <strain evidence="4 5">SAORIC-696</strain>
    </source>
</reference>
<dbReference type="SUPFAM" id="SSF51126">
    <property type="entry name" value="Pectin lyase-like"/>
    <property type="match status" value="1"/>
</dbReference>
<feature type="chain" id="PRO_5047116282" evidence="1">
    <location>
        <begin position="19"/>
        <end position="725"/>
    </location>
</feature>
<dbReference type="InterPro" id="IPR012334">
    <property type="entry name" value="Pectin_lyas_fold"/>
</dbReference>
<dbReference type="Pfam" id="PF25275">
    <property type="entry name" value="Golvesin_C"/>
    <property type="match status" value="1"/>
</dbReference>
<proteinExistence type="predicted"/>
<feature type="signal peptide" evidence="1">
    <location>
        <begin position="1"/>
        <end position="18"/>
    </location>
</feature>
<organism evidence="4 5">
    <name type="scientific">Lentisphaera profundi</name>
    <dbReference type="NCBI Taxonomy" id="1658616"/>
    <lineage>
        <taxon>Bacteria</taxon>
        <taxon>Pseudomonadati</taxon>
        <taxon>Lentisphaerota</taxon>
        <taxon>Lentisphaeria</taxon>
        <taxon>Lentisphaerales</taxon>
        <taxon>Lentisphaeraceae</taxon>
        <taxon>Lentisphaera</taxon>
    </lineage>
</organism>
<dbReference type="Pfam" id="PF13229">
    <property type="entry name" value="Beta_helix"/>
    <property type="match status" value="1"/>
</dbReference>
<evidence type="ECO:0000259" key="3">
    <source>
        <dbReference type="Pfam" id="PF25275"/>
    </source>
</evidence>
<dbReference type="SMART" id="SM00710">
    <property type="entry name" value="PbH1"/>
    <property type="match status" value="6"/>
</dbReference>
<keyword evidence="5" id="KW-1185">Reference proteome</keyword>
<dbReference type="InterPro" id="IPR033803">
    <property type="entry name" value="CBD-like_Golvesin-Xly"/>
</dbReference>
<sequence>MAILLSACVLALANQSQAGVLYVAADGNDTNPGTKTKPFATLIGARNAARELKKAGPIDIIIREGTYYLSEPLVLEPRDSGTAHAPVTWRAEEKKRVILSGGQPIEGTWQTDDGKLWFIDLPEVKNSDWNFRQLFVDGKRAIRARFPNIAESNPFLYAIGGGMDHIMIDPTLVKASWGRARDAQVNIVPNWRFFNQWNTVTSVDPLNGRIDIADSERHGKIIPGNWFWIEGVKEELDQPGEWYLDCAEGRLYYMPDPGVDPHTMSFVAPRLNVIVNAKGEVEKKTHVEYVNFSGLEFHHTTFTLGHIEARVHTDAAVQLENANHCRIENCHIENVGGYAFWLHLDSRYNMIDRNTVLNTGGGGVLFTGARLSYMDDSKLYTPGKVAATVFPILNHVTRNTVKHCGQLRYYGGGIHLDSRPAGMAMKPGNYIAHNYFTDLSRNGIFAFRNQGGNIVEYNHIHDAMQTTIDGACIHFATMNHLNAPNYILNNWLYDIWGYEQKPNGKPKRHLANGIFLDWSSSNTTIKDNYVYNAGGAPIKVIWGENWNVKKVGNKSSETRIVPPFVDELGPEGTATSGIDLESNHLIGHVIHYSNSELVTRTGNWKQQKLTGLVDLFTYNLLKAVPRDRAEISYTLPIEEDGTYQVALLYKPAKDNASNAKIAIHHAEGVANIEWNMKKGSIHGFAVSIGKYPFKVGKPAKVQISTDGADGAIVADSIAFVKVDKE</sequence>
<keyword evidence="1" id="KW-0732">Signal</keyword>
<dbReference type="PANTHER" id="PTHR36453">
    <property type="entry name" value="SECRETED PROTEIN-RELATED"/>
    <property type="match status" value="1"/>
</dbReference>
<dbReference type="Proteomes" id="UP001214250">
    <property type="component" value="Chromosome 1"/>
</dbReference>
<evidence type="ECO:0000313" key="5">
    <source>
        <dbReference type="Proteomes" id="UP001214250"/>
    </source>
</evidence>
<name>A0ABY7VQN2_9BACT</name>
<dbReference type="EMBL" id="CP117811">
    <property type="protein sequence ID" value="WDE96317.1"/>
    <property type="molecule type" value="Genomic_DNA"/>
</dbReference>
<accession>A0ABY7VQN2</accession>
<feature type="domain" description="Right handed beta helix" evidence="2">
    <location>
        <begin position="285"/>
        <end position="370"/>
    </location>
</feature>
<protein>
    <submittedName>
        <fullName evidence="4">Right-handed parallel beta-helix repeat-containing protein</fullName>
    </submittedName>
</protein>